<feature type="region of interest" description="Disordered" evidence="1">
    <location>
        <begin position="547"/>
        <end position="576"/>
    </location>
</feature>
<feature type="compositionally biased region" description="Low complexity" evidence="1">
    <location>
        <begin position="181"/>
        <end position="191"/>
    </location>
</feature>
<feature type="compositionally biased region" description="Low complexity" evidence="1">
    <location>
        <begin position="156"/>
        <end position="174"/>
    </location>
</feature>
<evidence type="ECO:0000313" key="2">
    <source>
        <dbReference type="EMBL" id="GGJ09337.1"/>
    </source>
</evidence>
<feature type="compositionally biased region" description="Polar residues" evidence="1">
    <location>
        <begin position="345"/>
        <end position="355"/>
    </location>
</feature>
<dbReference type="PRINTS" id="PR01871">
    <property type="entry name" value="ANNEXINVII"/>
</dbReference>
<feature type="region of interest" description="Disordered" evidence="1">
    <location>
        <begin position="418"/>
        <end position="452"/>
    </location>
</feature>
<feature type="compositionally biased region" description="Low complexity" evidence="1">
    <location>
        <begin position="68"/>
        <end position="81"/>
    </location>
</feature>
<comment type="caution">
    <text evidence="2">The sequence shown here is derived from an EMBL/GenBank/DDBJ whole genome shotgun (WGS) entry which is preliminary data.</text>
</comment>
<feature type="compositionally biased region" description="Polar residues" evidence="1">
    <location>
        <begin position="88"/>
        <end position="113"/>
    </location>
</feature>
<evidence type="ECO:0000313" key="3">
    <source>
        <dbReference type="Proteomes" id="UP000625682"/>
    </source>
</evidence>
<proteinExistence type="predicted"/>
<gene>
    <name evidence="2" type="ORF">GCM10012282_02500</name>
</gene>
<feature type="compositionally biased region" description="Low complexity" evidence="1">
    <location>
        <begin position="119"/>
        <end position="135"/>
    </location>
</feature>
<keyword evidence="3" id="KW-1185">Reference proteome</keyword>
<organism evidence="2 3">
    <name type="scientific">Streptomyces lacrimifluminis</name>
    <dbReference type="NCBI Taxonomy" id="1500077"/>
    <lineage>
        <taxon>Bacteria</taxon>
        <taxon>Bacillati</taxon>
        <taxon>Actinomycetota</taxon>
        <taxon>Actinomycetes</taxon>
        <taxon>Kitasatosporales</taxon>
        <taxon>Streptomycetaceae</taxon>
        <taxon>Streptomyces</taxon>
    </lineage>
</organism>
<feature type="compositionally biased region" description="Polar residues" evidence="1">
    <location>
        <begin position="556"/>
        <end position="574"/>
    </location>
</feature>
<accession>A0A917NL37</accession>
<feature type="region of interest" description="Disordered" evidence="1">
    <location>
        <begin position="262"/>
        <end position="281"/>
    </location>
</feature>
<reference evidence="2" key="1">
    <citation type="journal article" date="2014" name="Int. J. Syst. Evol. Microbiol.">
        <title>Complete genome sequence of Corynebacterium casei LMG S-19264T (=DSM 44701T), isolated from a smear-ripened cheese.</title>
        <authorList>
            <consortium name="US DOE Joint Genome Institute (JGI-PGF)"/>
            <person name="Walter F."/>
            <person name="Albersmeier A."/>
            <person name="Kalinowski J."/>
            <person name="Ruckert C."/>
        </authorList>
    </citation>
    <scope>NUCLEOTIDE SEQUENCE</scope>
    <source>
        <strain evidence="2">CGMCC 4.7272</strain>
    </source>
</reference>
<feature type="region of interest" description="Disordered" evidence="1">
    <location>
        <begin position="289"/>
        <end position="366"/>
    </location>
</feature>
<feature type="compositionally biased region" description="Pro residues" evidence="1">
    <location>
        <begin position="268"/>
        <end position="278"/>
    </location>
</feature>
<evidence type="ECO:0000256" key="1">
    <source>
        <dbReference type="SAM" id="MobiDB-lite"/>
    </source>
</evidence>
<dbReference type="Proteomes" id="UP000625682">
    <property type="component" value="Unassembled WGS sequence"/>
</dbReference>
<reference evidence="2" key="2">
    <citation type="submission" date="2020-09" db="EMBL/GenBank/DDBJ databases">
        <authorList>
            <person name="Sun Q."/>
            <person name="Zhou Y."/>
        </authorList>
    </citation>
    <scope>NUCLEOTIDE SEQUENCE</scope>
    <source>
        <strain evidence="2">CGMCC 4.7272</strain>
    </source>
</reference>
<feature type="compositionally biased region" description="Low complexity" evidence="1">
    <location>
        <begin position="434"/>
        <end position="452"/>
    </location>
</feature>
<name>A0A917NL37_9ACTN</name>
<dbReference type="AlphaFoldDB" id="A0A917NL37"/>
<dbReference type="EMBL" id="BMMU01000001">
    <property type="protein sequence ID" value="GGJ09337.1"/>
    <property type="molecule type" value="Genomic_DNA"/>
</dbReference>
<feature type="compositionally biased region" description="Pro residues" evidence="1">
    <location>
        <begin position="42"/>
        <end position="54"/>
    </location>
</feature>
<feature type="region of interest" description="Disordered" evidence="1">
    <location>
        <begin position="1"/>
        <end position="255"/>
    </location>
</feature>
<sequence>MTQSGQGEEPSPRVAREGIVLPSDGGEPLLPGMTGGNGGLPLPGPAAPPTPAPNPTGGQAWGLPWGPDPNQAQDDYQAQAPARDEYQNPYQAPSQATGGWSAASDAQQHQQWGDQGRFQPQAQQQPEQQAPSAPAWNNDPGGSGGWAQQPGYDAQSAPVAPHSVPHAAHGAGAAPLPPAAPQYEQQAHQPYGQYGGAPLPPEGGASGPYAAGAGAPLPPAEDATQYIPPVPGTPGPVADPATQFLPPVTAHTSAPPHVNEAATQFLPPVGPGALPPQPSAEATTYLGRVPQAAPGGSDADATQYIPPVPGGSYGIPPGGADDRQPPSDFDNLFRSGPGAEAPAGATQQMPRIQPQQPAPGSYGRQAPYAAQQAPYGFRAPHDMDDERDGGGRRSRVAVIAALGVGIVVLGIGAGAMLSRGGGDSSEDPGNKTVAAASSAPEKSEAPAADPAKAQAVELDKLLADSNDSRDAVIKAVSDVKSCTNLGQAAADLRGAAQQRGELVTRLSTLAVDKLPEHAGLTDALTKAWQASQAADNHYAAWADQTAGKNGCKKGQARSTGQTQKGNQQSGIATEQKSRAAELWNAIARTYGLTERQSTQL</sequence>
<dbReference type="RefSeq" id="WP_189145315.1">
    <property type="nucleotide sequence ID" value="NZ_BAABER010000004.1"/>
</dbReference>
<protein>
    <submittedName>
        <fullName evidence="2">Uncharacterized protein</fullName>
    </submittedName>
</protein>